<evidence type="ECO:0000256" key="6">
    <source>
        <dbReference type="SAM" id="MobiDB-lite"/>
    </source>
</evidence>
<gene>
    <name evidence="8" type="ORF">BCR42DRAFT_494213</name>
</gene>
<keyword evidence="3" id="KW-0964">Secreted</keyword>
<evidence type="ECO:0000256" key="2">
    <source>
        <dbReference type="ARBA" id="ARBA00022512"/>
    </source>
</evidence>
<dbReference type="GO" id="GO:0031505">
    <property type="term" value="P:fungal-type cell wall organization"/>
    <property type="evidence" value="ECO:0007669"/>
    <property type="project" value="TreeGrafter"/>
</dbReference>
<evidence type="ECO:0000256" key="3">
    <source>
        <dbReference type="ARBA" id="ARBA00022525"/>
    </source>
</evidence>
<dbReference type="GO" id="GO:0009986">
    <property type="term" value="C:cell surface"/>
    <property type="evidence" value="ECO:0007669"/>
    <property type="project" value="TreeGrafter"/>
</dbReference>
<comment type="subcellular location">
    <subcellularLocation>
        <location evidence="1">Secreted</location>
        <location evidence="1">Cell wall</location>
    </subcellularLocation>
</comment>
<keyword evidence="5" id="KW-0325">Glycoprotein</keyword>
<dbReference type="AlphaFoldDB" id="A0A1X2I7U1"/>
<feature type="signal peptide" evidence="7">
    <location>
        <begin position="1"/>
        <end position="21"/>
    </location>
</feature>
<evidence type="ECO:0000313" key="8">
    <source>
        <dbReference type="EMBL" id="ORZ11182.1"/>
    </source>
</evidence>
<protein>
    <submittedName>
        <fullName evidence="8">Uncharacterized protein</fullName>
    </submittedName>
</protein>
<dbReference type="OrthoDB" id="536881at2759"/>
<dbReference type="GO" id="GO:0009277">
    <property type="term" value="C:fungal-type cell wall"/>
    <property type="evidence" value="ECO:0007669"/>
    <property type="project" value="TreeGrafter"/>
</dbReference>
<feature type="chain" id="PRO_5012485132" evidence="7">
    <location>
        <begin position="22"/>
        <end position="429"/>
    </location>
</feature>
<dbReference type="InterPro" id="IPR051648">
    <property type="entry name" value="CWI-Assembly_Regulator"/>
</dbReference>
<evidence type="ECO:0000256" key="4">
    <source>
        <dbReference type="ARBA" id="ARBA00022729"/>
    </source>
</evidence>
<feature type="compositionally biased region" description="Polar residues" evidence="6">
    <location>
        <begin position="355"/>
        <end position="366"/>
    </location>
</feature>
<dbReference type="GO" id="GO:0005886">
    <property type="term" value="C:plasma membrane"/>
    <property type="evidence" value="ECO:0007669"/>
    <property type="project" value="TreeGrafter"/>
</dbReference>
<organism evidence="8 9">
    <name type="scientific">Absidia repens</name>
    <dbReference type="NCBI Taxonomy" id="90262"/>
    <lineage>
        <taxon>Eukaryota</taxon>
        <taxon>Fungi</taxon>
        <taxon>Fungi incertae sedis</taxon>
        <taxon>Mucoromycota</taxon>
        <taxon>Mucoromycotina</taxon>
        <taxon>Mucoromycetes</taxon>
        <taxon>Mucorales</taxon>
        <taxon>Cunninghamellaceae</taxon>
        <taxon>Absidia</taxon>
    </lineage>
</organism>
<dbReference type="Proteomes" id="UP000193560">
    <property type="component" value="Unassembled WGS sequence"/>
</dbReference>
<keyword evidence="2" id="KW-0134">Cell wall</keyword>
<name>A0A1X2I7U1_9FUNG</name>
<dbReference type="PANTHER" id="PTHR31018:SF3">
    <property type="entry name" value="RECEPTOR PROTEIN-TYROSINE KINASE"/>
    <property type="match status" value="1"/>
</dbReference>
<comment type="caution">
    <text evidence="8">The sequence shown here is derived from an EMBL/GenBank/DDBJ whole genome shotgun (WGS) entry which is preliminary data.</text>
</comment>
<dbReference type="PANTHER" id="PTHR31018">
    <property type="entry name" value="SPORULATION-SPECIFIC PROTEIN-RELATED"/>
    <property type="match status" value="1"/>
</dbReference>
<dbReference type="EMBL" id="MCGE01000022">
    <property type="protein sequence ID" value="ORZ11182.1"/>
    <property type="molecule type" value="Genomic_DNA"/>
</dbReference>
<dbReference type="SUPFAM" id="SSF52058">
    <property type="entry name" value="L domain-like"/>
    <property type="match status" value="2"/>
</dbReference>
<evidence type="ECO:0000256" key="1">
    <source>
        <dbReference type="ARBA" id="ARBA00004191"/>
    </source>
</evidence>
<keyword evidence="4 7" id="KW-0732">Signal</keyword>
<dbReference type="InterPro" id="IPR036941">
    <property type="entry name" value="Rcpt_L-dom_sf"/>
</dbReference>
<evidence type="ECO:0000256" key="5">
    <source>
        <dbReference type="ARBA" id="ARBA00023180"/>
    </source>
</evidence>
<proteinExistence type="predicted"/>
<feature type="region of interest" description="Disordered" evidence="6">
    <location>
        <begin position="355"/>
        <end position="378"/>
    </location>
</feature>
<reference evidence="8 9" key="1">
    <citation type="submission" date="2016-07" db="EMBL/GenBank/DDBJ databases">
        <title>Pervasive Adenine N6-methylation of Active Genes in Fungi.</title>
        <authorList>
            <consortium name="DOE Joint Genome Institute"/>
            <person name="Mondo S.J."/>
            <person name="Dannebaum R.O."/>
            <person name="Kuo R.C."/>
            <person name="Labutti K."/>
            <person name="Haridas S."/>
            <person name="Kuo A."/>
            <person name="Salamov A."/>
            <person name="Ahrendt S.R."/>
            <person name="Lipzen A."/>
            <person name="Sullivan W."/>
            <person name="Andreopoulos W.B."/>
            <person name="Clum A."/>
            <person name="Lindquist E."/>
            <person name="Daum C."/>
            <person name="Ramamoorthy G.K."/>
            <person name="Gryganskyi A."/>
            <person name="Culley D."/>
            <person name="Magnuson J.K."/>
            <person name="James T.Y."/>
            <person name="O'Malley M.A."/>
            <person name="Stajich J.E."/>
            <person name="Spatafora J.W."/>
            <person name="Visel A."/>
            <person name="Grigoriev I.V."/>
        </authorList>
    </citation>
    <scope>NUCLEOTIDE SEQUENCE [LARGE SCALE GENOMIC DNA]</scope>
    <source>
        <strain evidence="8 9">NRRL 1336</strain>
    </source>
</reference>
<evidence type="ECO:0000256" key="7">
    <source>
        <dbReference type="SAM" id="SignalP"/>
    </source>
</evidence>
<evidence type="ECO:0000313" key="9">
    <source>
        <dbReference type="Proteomes" id="UP000193560"/>
    </source>
</evidence>
<accession>A0A1X2I7U1</accession>
<keyword evidence="9" id="KW-1185">Reference proteome</keyword>
<dbReference type="STRING" id="90262.A0A1X2I7U1"/>
<dbReference type="Gene3D" id="3.80.20.20">
    <property type="entry name" value="Receptor L-domain"/>
    <property type="match status" value="2"/>
</dbReference>
<sequence>MTRFSISTAIMMLALGVMTQAESTSSSACSGDFKAMTQVDLDSVKGCQVFSGTITIDGSGAEELALAGVEEISGNLVLSGNAGLRTFQAPHLARVKGELRIVNQTVLGKLQLPMLVETKSLMLSVLPALEHIDFPAHLTSVQDAHIEDTHAPSVEGFVPQHMHSFALISNNYMKQFDFSSVQDLSGTLHVASNGHSLDFQAKQLVSVEAGDFRNVAQLTLPQLTRVTGDITFHENDFTQLQLDLVEQIKGTLTIANNDKLTSTSFQHLVKVGGAFSVGNNTQLTSIDGFPALNEVDGTVDMAGNFESYSLPVLQDVRGGMRLQTTSEKIQCGELEKKLKADNVVKGTTWSCGSSMQESQLQPTLGQDGSAAGMSGGTGFGNGIGGGTKGLANENGKGGSIHHTEENVALALNPAAWALVATAAAVVFGF</sequence>